<evidence type="ECO:0000256" key="2">
    <source>
        <dbReference type="ARBA" id="ARBA00022475"/>
    </source>
</evidence>
<keyword evidence="5 13" id="KW-0812">Transmembrane</keyword>
<gene>
    <name evidence="15" type="ORF">ACFQ03_07515</name>
</gene>
<sequence length="626" mass="71210">MSGTKAFRDKPPWHKTWYTAGKGYVTVILQITLHSGRVMKTMIQKLNSFSKVVILIFGLLLLMMLLFTIYNQTTVKVIKSEIEAANLNKLLFLKSQLEEKLSQISINSITLANDPAIRELEYQQQSGDPYDRQKLTNMILDHISLQSGITGWRTEITVYSRLSQEVISTSSKTFSYVDSELISGISRGWQYVKGRGDEPAKFVWFSLTPATAYEEPESARLIVKTAFEASHLQTLLDQYKADGQGDPLLYSPEFGVIGNRTLDEAYAGGVVDYLHTVPLGIGKNISLQLADQQYLLSFVPLYGVDWYLVDSIPVDQILSPVTKARDLFYTFTLILLGFGVVASYILYRQLQVPIRMLVKNMQRIKRGDYSSRIRLEGASEFSFLFQRFNEMAQEIEDLMTKLDEERVRSREAVLKQLQSQINPHFLYNCLFFIKNMARLGDEEAVAAMALNLGEYFRYTTRLGKQTAQLEEELNVIVNYLEIQNLRTNRMTYQIDVPDSLMRIVIPRLILQPIIENAVIHGIEPKEGRGCISIIGRSEGNRSLIIIEDNGVGMDDARLEELRERLGRSENTDNGSFGLWNVNRRLQLMFSEGSGLQVKQGKNGGTTVVVVLERKGEEKDVPDLDRR</sequence>
<dbReference type="SMART" id="SM00304">
    <property type="entry name" value="HAMP"/>
    <property type="match status" value="1"/>
</dbReference>
<dbReference type="InterPro" id="IPR010559">
    <property type="entry name" value="Sig_transdc_His_kin_internal"/>
</dbReference>
<evidence type="ECO:0000256" key="11">
    <source>
        <dbReference type="ARBA" id="ARBA00023136"/>
    </source>
</evidence>
<dbReference type="GO" id="GO:0004673">
    <property type="term" value="F:protein histidine kinase activity"/>
    <property type="evidence" value="ECO:0007669"/>
    <property type="project" value="UniProtKB-EC"/>
</dbReference>
<dbReference type="Pfam" id="PF02518">
    <property type="entry name" value="HATPase_c"/>
    <property type="match status" value="1"/>
</dbReference>
<keyword evidence="8" id="KW-0067">ATP-binding</keyword>
<evidence type="ECO:0000256" key="3">
    <source>
        <dbReference type="ARBA" id="ARBA00022553"/>
    </source>
</evidence>
<evidence type="ECO:0000256" key="7">
    <source>
        <dbReference type="ARBA" id="ARBA00022777"/>
    </source>
</evidence>
<keyword evidence="16" id="KW-1185">Reference proteome</keyword>
<feature type="transmembrane region" description="Helical" evidence="13">
    <location>
        <begin position="327"/>
        <end position="347"/>
    </location>
</feature>
<comment type="subcellular location">
    <subcellularLocation>
        <location evidence="1">Cell membrane</location>
        <topology evidence="1">Multi-pass membrane protein</topology>
    </subcellularLocation>
</comment>
<keyword evidence="11 13" id="KW-0472">Membrane</keyword>
<evidence type="ECO:0000256" key="12">
    <source>
        <dbReference type="SAM" id="Coils"/>
    </source>
</evidence>
<keyword evidence="7 15" id="KW-0418">Kinase</keyword>
<evidence type="ECO:0000313" key="16">
    <source>
        <dbReference type="Proteomes" id="UP001597120"/>
    </source>
</evidence>
<dbReference type="Proteomes" id="UP001597120">
    <property type="component" value="Unassembled WGS sequence"/>
</dbReference>
<dbReference type="EC" id="2.7.13.3" evidence="15"/>
<evidence type="ECO:0000256" key="6">
    <source>
        <dbReference type="ARBA" id="ARBA00022741"/>
    </source>
</evidence>
<feature type="coiled-coil region" evidence="12">
    <location>
        <begin position="385"/>
        <end position="412"/>
    </location>
</feature>
<dbReference type="SUPFAM" id="SSF158472">
    <property type="entry name" value="HAMP domain-like"/>
    <property type="match status" value="1"/>
</dbReference>
<protein>
    <submittedName>
        <fullName evidence="15">Sensor histidine kinase</fullName>
        <ecNumber evidence="15">2.7.13.3</ecNumber>
    </submittedName>
</protein>
<evidence type="ECO:0000256" key="5">
    <source>
        <dbReference type="ARBA" id="ARBA00022692"/>
    </source>
</evidence>
<keyword evidence="3" id="KW-0597">Phosphoprotein</keyword>
<keyword evidence="6" id="KW-0547">Nucleotide-binding</keyword>
<dbReference type="Gene3D" id="6.10.340.10">
    <property type="match status" value="1"/>
</dbReference>
<feature type="domain" description="HAMP" evidence="14">
    <location>
        <begin position="348"/>
        <end position="400"/>
    </location>
</feature>
<dbReference type="Pfam" id="PF06580">
    <property type="entry name" value="His_kinase"/>
    <property type="match status" value="1"/>
</dbReference>
<dbReference type="InterPro" id="IPR050640">
    <property type="entry name" value="Bact_2-comp_sensor_kinase"/>
</dbReference>
<proteinExistence type="predicted"/>
<evidence type="ECO:0000256" key="4">
    <source>
        <dbReference type="ARBA" id="ARBA00022679"/>
    </source>
</evidence>
<evidence type="ECO:0000256" key="13">
    <source>
        <dbReference type="SAM" id="Phobius"/>
    </source>
</evidence>
<keyword evidence="12" id="KW-0175">Coiled coil</keyword>
<dbReference type="CDD" id="cd06225">
    <property type="entry name" value="HAMP"/>
    <property type="match status" value="1"/>
</dbReference>
<evidence type="ECO:0000256" key="8">
    <source>
        <dbReference type="ARBA" id="ARBA00022840"/>
    </source>
</evidence>
<name>A0ABW3D8B2_9BACL</name>
<feature type="transmembrane region" description="Helical" evidence="13">
    <location>
        <begin position="49"/>
        <end position="70"/>
    </location>
</feature>
<dbReference type="InterPro" id="IPR003594">
    <property type="entry name" value="HATPase_dom"/>
</dbReference>
<dbReference type="PANTHER" id="PTHR34220">
    <property type="entry name" value="SENSOR HISTIDINE KINASE YPDA"/>
    <property type="match status" value="1"/>
</dbReference>
<dbReference type="SMART" id="SM00387">
    <property type="entry name" value="HATPase_c"/>
    <property type="match status" value="1"/>
</dbReference>
<dbReference type="PANTHER" id="PTHR34220:SF11">
    <property type="entry name" value="SENSOR PROTEIN KINASE HPTS"/>
    <property type="match status" value="1"/>
</dbReference>
<keyword evidence="2" id="KW-1003">Cell membrane</keyword>
<evidence type="ECO:0000256" key="1">
    <source>
        <dbReference type="ARBA" id="ARBA00004651"/>
    </source>
</evidence>
<dbReference type="EMBL" id="JBHTIU010000027">
    <property type="protein sequence ID" value="MFD0868994.1"/>
    <property type="molecule type" value="Genomic_DNA"/>
</dbReference>
<dbReference type="PROSITE" id="PS50885">
    <property type="entry name" value="HAMP"/>
    <property type="match status" value="1"/>
</dbReference>
<evidence type="ECO:0000256" key="10">
    <source>
        <dbReference type="ARBA" id="ARBA00023012"/>
    </source>
</evidence>
<evidence type="ECO:0000256" key="9">
    <source>
        <dbReference type="ARBA" id="ARBA00022989"/>
    </source>
</evidence>
<evidence type="ECO:0000313" key="15">
    <source>
        <dbReference type="EMBL" id="MFD0868994.1"/>
    </source>
</evidence>
<comment type="caution">
    <text evidence="15">The sequence shown here is derived from an EMBL/GenBank/DDBJ whole genome shotgun (WGS) entry which is preliminary data.</text>
</comment>
<dbReference type="InterPro" id="IPR003660">
    <property type="entry name" value="HAMP_dom"/>
</dbReference>
<dbReference type="InterPro" id="IPR036890">
    <property type="entry name" value="HATPase_C_sf"/>
</dbReference>
<keyword evidence="9 13" id="KW-1133">Transmembrane helix</keyword>
<accession>A0ABW3D8B2</accession>
<dbReference type="SUPFAM" id="SSF55874">
    <property type="entry name" value="ATPase domain of HSP90 chaperone/DNA topoisomerase II/histidine kinase"/>
    <property type="match status" value="1"/>
</dbReference>
<evidence type="ECO:0000259" key="14">
    <source>
        <dbReference type="PROSITE" id="PS50885"/>
    </source>
</evidence>
<keyword evidence="4 15" id="KW-0808">Transferase</keyword>
<reference evidence="16" key="1">
    <citation type="journal article" date="2019" name="Int. J. Syst. Evol. Microbiol.">
        <title>The Global Catalogue of Microorganisms (GCM) 10K type strain sequencing project: providing services to taxonomists for standard genome sequencing and annotation.</title>
        <authorList>
            <consortium name="The Broad Institute Genomics Platform"/>
            <consortium name="The Broad Institute Genome Sequencing Center for Infectious Disease"/>
            <person name="Wu L."/>
            <person name="Ma J."/>
        </authorList>
    </citation>
    <scope>NUCLEOTIDE SEQUENCE [LARGE SCALE GENOMIC DNA]</scope>
    <source>
        <strain evidence="16">CCUG 57263</strain>
    </source>
</reference>
<dbReference type="Gene3D" id="3.30.565.10">
    <property type="entry name" value="Histidine kinase-like ATPase, C-terminal domain"/>
    <property type="match status" value="1"/>
</dbReference>
<dbReference type="Pfam" id="PF00672">
    <property type="entry name" value="HAMP"/>
    <property type="match status" value="1"/>
</dbReference>
<keyword evidence="10" id="KW-0902">Two-component regulatory system</keyword>
<organism evidence="15 16">
    <name type="scientific">Paenibacillus residui</name>
    <dbReference type="NCBI Taxonomy" id="629724"/>
    <lineage>
        <taxon>Bacteria</taxon>
        <taxon>Bacillati</taxon>
        <taxon>Bacillota</taxon>
        <taxon>Bacilli</taxon>
        <taxon>Bacillales</taxon>
        <taxon>Paenibacillaceae</taxon>
        <taxon>Paenibacillus</taxon>
    </lineage>
</organism>